<dbReference type="GeneID" id="92927423"/>
<feature type="transmembrane region" description="Helical" evidence="6">
    <location>
        <begin position="75"/>
        <end position="94"/>
    </location>
</feature>
<evidence type="ECO:0000256" key="4">
    <source>
        <dbReference type="ARBA" id="ARBA00022989"/>
    </source>
</evidence>
<accession>A0A354M082</accession>
<proteinExistence type="predicted"/>
<dbReference type="PANTHER" id="PTHR30086">
    <property type="entry name" value="ARGININE EXPORTER PROTEIN ARGO"/>
    <property type="match status" value="1"/>
</dbReference>
<dbReference type="Pfam" id="PF01810">
    <property type="entry name" value="LysE"/>
    <property type="match status" value="1"/>
</dbReference>
<organism evidence="7 8">
    <name type="scientific">Coprobacter fastidiosus</name>
    <dbReference type="NCBI Taxonomy" id="1099853"/>
    <lineage>
        <taxon>Bacteria</taxon>
        <taxon>Pseudomonadati</taxon>
        <taxon>Bacteroidota</taxon>
        <taxon>Bacteroidia</taxon>
        <taxon>Bacteroidales</taxon>
        <taxon>Barnesiellaceae</taxon>
        <taxon>Coprobacter</taxon>
    </lineage>
</organism>
<reference evidence="7 8" key="1">
    <citation type="journal article" date="2018" name="Nat. Biotechnol.">
        <title>A standardized bacterial taxonomy based on genome phylogeny substantially revises the tree of life.</title>
        <authorList>
            <person name="Parks D.H."/>
            <person name="Chuvochina M."/>
            <person name="Waite D.W."/>
            <person name="Rinke C."/>
            <person name="Skarshewski A."/>
            <person name="Chaumeil P.A."/>
            <person name="Hugenholtz P."/>
        </authorList>
    </citation>
    <scope>NUCLEOTIDE SEQUENCE [LARGE SCALE GENOMIC DNA]</scope>
    <source>
        <strain evidence="7">UBA11482</strain>
    </source>
</reference>
<evidence type="ECO:0000256" key="6">
    <source>
        <dbReference type="SAM" id="Phobius"/>
    </source>
</evidence>
<keyword evidence="2" id="KW-1003">Cell membrane</keyword>
<evidence type="ECO:0000256" key="3">
    <source>
        <dbReference type="ARBA" id="ARBA00022692"/>
    </source>
</evidence>
<evidence type="ECO:0000256" key="1">
    <source>
        <dbReference type="ARBA" id="ARBA00004651"/>
    </source>
</evidence>
<dbReference type="EMBL" id="DNWC01000042">
    <property type="protein sequence ID" value="HBJ07921.1"/>
    <property type="molecule type" value="Genomic_DNA"/>
</dbReference>
<feature type="transmembrane region" description="Helical" evidence="6">
    <location>
        <begin position="185"/>
        <end position="212"/>
    </location>
</feature>
<protein>
    <submittedName>
        <fullName evidence="7">Lysine transporter LysE</fullName>
    </submittedName>
</protein>
<feature type="transmembrane region" description="Helical" evidence="6">
    <location>
        <begin position="6"/>
        <end position="30"/>
    </location>
</feature>
<dbReference type="PANTHER" id="PTHR30086:SF20">
    <property type="entry name" value="ARGININE EXPORTER PROTEIN ARGO-RELATED"/>
    <property type="match status" value="1"/>
</dbReference>
<keyword evidence="4 6" id="KW-1133">Transmembrane helix</keyword>
<dbReference type="GO" id="GO:0015171">
    <property type="term" value="F:amino acid transmembrane transporter activity"/>
    <property type="evidence" value="ECO:0007669"/>
    <property type="project" value="TreeGrafter"/>
</dbReference>
<comment type="caution">
    <text evidence="7">The sequence shown here is derived from an EMBL/GenBank/DDBJ whole genome shotgun (WGS) entry which is preliminary data.</text>
</comment>
<dbReference type="GO" id="GO:0005886">
    <property type="term" value="C:plasma membrane"/>
    <property type="evidence" value="ECO:0007669"/>
    <property type="project" value="UniProtKB-SubCell"/>
</dbReference>
<evidence type="ECO:0000313" key="8">
    <source>
        <dbReference type="Proteomes" id="UP000262954"/>
    </source>
</evidence>
<evidence type="ECO:0000256" key="2">
    <source>
        <dbReference type="ARBA" id="ARBA00022475"/>
    </source>
</evidence>
<name>A0A354M082_9BACT</name>
<evidence type="ECO:0000313" key="7">
    <source>
        <dbReference type="EMBL" id="HBJ07921.1"/>
    </source>
</evidence>
<comment type="subcellular location">
    <subcellularLocation>
        <location evidence="1">Cell membrane</location>
        <topology evidence="1">Multi-pass membrane protein</topology>
    </subcellularLocation>
</comment>
<keyword evidence="3 6" id="KW-0812">Transmembrane</keyword>
<feature type="transmembrane region" description="Helical" evidence="6">
    <location>
        <begin position="115"/>
        <end position="136"/>
    </location>
</feature>
<dbReference type="InterPro" id="IPR001123">
    <property type="entry name" value="LeuE-type"/>
</dbReference>
<gene>
    <name evidence="7" type="ORF">DDY73_02850</name>
</gene>
<feature type="transmembrane region" description="Helical" evidence="6">
    <location>
        <begin position="148"/>
        <end position="173"/>
    </location>
</feature>
<sequence>MDLVLYTIIRGLAIGILVSAPMGPIGVLCIQRTLNKGRWSGFVTGLGASISDLGYAVLTGLGMSIVIDFIETNEYLIQILGSLVLAGFGAYLYRQNPAKNIKKQSANKNTFTQDFVTAFFLTLSNPLILFLFIGLFARLNFFVPESTLYHYILGYISIIIGAVSWWFTITFFINKVRTRFNLRSLWLINRCIGGVIIIMSLVGCFMGMSGYFNH</sequence>
<dbReference type="AlphaFoldDB" id="A0A354M082"/>
<keyword evidence="5 6" id="KW-0472">Membrane</keyword>
<evidence type="ECO:0000256" key="5">
    <source>
        <dbReference type="ARBA" id="ARBA00023136"/>
    </source>
</evidence>
<dbReference type="RefSeq" id="WP_009316833.1">
    <property type="nucleotide sequence ID" value="NZ_AP028032.1"/>
</dbReference>
<feature type="transmembrane region" description="Helical" evidence="6">
    <location>
        <begin position="42"/>
        <end position="63"/>
    </location>
</feature>
<dbReference type="Proteomes" id="UP000262954">
    <property type="component" value="Unassembled WGS sequence"/>
</dbReference>